<evidence type="ECO:0000256" key="3">
    <source>
        <dbReference type="ARBA" id="ARBA00014028"/>
    </source>
</evidence>
<evidence type="ECO:0000313" key="10">
    <source>
        <dbReference type="Proteomes" id="UP000014461"/>
    </source>
</evidence>
<keyword evidence="6" id="KW-0472">Membrane</keyword>
<evidence type="ECO:0000313" key="9">
    <source>
        <dbReference type="EMBL" id="GAD01163.1"/>
    </source>
</evidence>
<dbReference type="RefSeq" id="WP_016400931.1">
    <property type="nucleotide sequence ID" value="NZ_BARX01000006.1"/>
</dbReference>
<comment type="function">
    <text evidence="1">May be involved in the biogenesis of curli organelles.</text>
</comment>
<dbReference type="PANTHER" id="PTHR41164:SF1">
    <property type="entry name" value="CURLI PRODUCTION ASSEMBLY_TRANSPORT COMPONENT CSGG"/>
    <property type="match status" value="1"/>
</dbReference>
<sequence>MKSVHYRIGLPVIGLLFLSACSTQSPQVESKENQNSQQQQLEAQNQTLAKPAQPLLKRKVALGRITNETIYGKSLLRDSKGDVLGKQVTDMLSKALTESGSYLVFERPDIERLKDEAELTGESIELIGVDTLIIGSLTEFGRKTEGESGFLSSTKTQVAHAKVDLRLVDSKTGHVYHSLSGAGQASTESASVAGFGSKASYDGTLNDLAISNAISDAVNKLTAQIQKRPWKTDILAIEDGLVYVSGGKSQGVREDMEFSIVTKGKEIKSKQTGFLVTLPGKKIGAIKVIQLFGESETNEGAIAEVVEGSIDNLDITTVDIMEIK</sequence>
<evidence type="ECO:0000256" key="1">
    <source>
        <dbReference type="ARBA" id="ARBA00003989"/>
    </source>
</evidence>
<evidence type="ECO:0000256" key="5">
    <source>
        <dbReference type="ARBA" id="ARBA00022729"/>
    </source>
</evidence>
<keyword evidence="10" id="KW-1185">Reference proteome</keyword>
<dbReference type="STRING" id="1331007.AALB_1243"/>
<dbReference type="AlphaFoldDB" id="R9PIT1"/>
<proteinExistence type="inferred from homology"/>
<evidence type="ECO:0000256" key="6">
    <source>
        <dbReference type="ARBA" id="ARBA00023136"/>
    </source>
</evidence>
<dbReference type="Pfam" id="PF03783">
    <property type="entry name" value="CsgG"/>
    <property type="match status" value="1"/>
</dbReference>
<evidence type="ECO:0000256" key="8">
    <source>
        <dbReference type="ARBA" id="ARBA00023288"/>
    </source>
</evidence>
<dbReference type="PROSITE" id="PS51257">
    <property type="entry name" value="PROKAR_LIPOPROTEIN"/>
    <property type="match status" value="1"/>
</dbReference>
<dbReference type="InterPro" id="IPR005534">
    <property type="entry name" value="Curli_assmbl/transp-comp_CsgG"/>
</dbReference>
<dbReference type="Gene3D" id="3.40.50.10610">
    <property type="entry name" value="ABC-type transport auxiliary lipoprotein component"/>
    <property type="match status" value="1"/>
</dbReference>
<gene>
    <name evidence="9" type="ORF">AALB_1243</name>
</gene>
<evidence type="ECO:0000256" key="7">
    <source>
        <dbReference type="ARBA" id="ARBA00023139"/>
    </source>
</evidence>
<dbReference type="PANTHER" id="PTHR41164">
    <property type="entry name" value="CURLI PRODUCTION ASSEMBLY/TRANSPORT COMPONENT CSGG"/>
    <property type="match status" value="1"/>
</dbReference>
<keyword evidence="8 9" id="KW-0449">Lipoprotein</keyword>
<organism evidence="9 10">
    <name type="scientific">Agarivorans albus MKT 106</name>
    <dbReference type="NCBI Taxonomy" id="1331007"/>
    <lineage>
        <taxon>Bacteria</taxon>
        <taxon>Pseudomonadati</taxon>
        <taxon>Pseudomonadota</taxon>
        <taxon>Gammaproteobacteria</taxon>
        <taxon>Alteromonadales</taxon>
        <taxon>Alteromonadaceae</taxon>
        <taxon>Agarivorans</taxon>
    </lineage>
</organism>
<evidence type="ECO:0000256" key="2">
    <source>
        <dbReference type="ARBA" id="ARBA00008899"/>
    </source>
</evidence>
<dbReference type="Proteomes" id="UP000014461">
    <property type="component" value="Unassembled WGS sequence"/>
</dbReference>
<accession>R9PIT1</accession>
<name>R9PIT1_AGAAL</name>
<keyword evidence="4" id="KW-1003">Cell membrane</keyword>
<dbReference type="GO" id="GO:0030288">
    <property type="term" value="C:outer membrane-bounded periplasmic space"/>
    <property type="evidence" value="ECO:0007669"/>
    <property type="project" value="InterPro"/>
</dbReference>
<dbReference type="EMBL" id="BARX01000006">
    <property type="protein sequence ID" value="GAD01163.1"/>
    <property type="molecule type" value="Genomic_DNA"/>
</dbReference>
<keyword evidence="7" id="KW-0564">Palmitate</keyword>
<evidence type="ECO:0000256" key="4">
    <source>
        <dbReference type="ARBA" id="ARBA00022475"/>
    </source>
</evidence>
<dbReference type="OrthoDB" id="9793163at2"/>
<comment type="similarity">
    <text evidence="2">Belongs to the CsgG family.</text>
</comment>
<keyword evidence="5" id="KW-0732">Signal</keyword>
<reference evidence="9" key="1">
    <citation type="journal article" date="2013" name="Genome Announc.">
        <title>Draft Genome Sequence of Agarivorans albus Strain MKT 106T, an Agarolytic Marine Bacterium.</title>
        <authorList>
            <person name="Yasuike M."/>
            <person name="Nakamura Y."/>
            <person name="Kai W."/>
            <person name="Fujiwara A."/>
            <person name="Fukui Y."/>
            <person name="Satomi M."/>
            <person name="Sano M."/>
        </authorList>
    </citation>
    <scope>NUCLEOTIDE SEQUENCE [LARGE SCALE GENOMIC DNA]</scope>
</reference>
<protein>
    <recommendedName>
        <fullName evidence="3">Curli production assembly/transport component CsgG</fullName>
    </recommendedName>
</protein>
<comment type="caution">
    <text evidence="9">The sequence shown here is derived from an EMBL/GenBank/DDBJ whole genome shotgun (WGS) entry which is preliminary data.</text>
</comment>